<gene>
    <name evidence="1" type="ORF">SAMN05421676_11812</name>
</gene>
<organism evidence="1 2">
    <name type="scientific">Salinibacillus kushneri</name>
    <dbReference type="NCBI Taxonomy" id="237682"/>
    <lineage>
        <taxon>Bacteria</taxon>
        <taxon>Bacillati</taxon>
        <taxon>Bacillota</taxon>
        <taxon>Bacilli</taxon>
        <taxon>Bacillales</taxon>
        <taxon>Bacillaceae</taxon>
        <taxon>Salinibacillus</taxon>
    </lineage>
</organism>
<name>A0A1I0JCA6_9BACI</name>
<proteinExistence type="predicted"/>
<dbReference type="RefSeq" id="WP_093137714.1">
    <property type="nucleotide sequence ID" value="NZ_FOHJ01000018.1"/>
</dbReference>
<evidence type="ECO:0000313" key="2">
    <source>
        <dbReference type="Proteomes" id="UP000199095"/>
    </source>
</evidence>
<keyword evidence="2" id="KW-1185">Reference proteome</keyword>
<dbReference type="SUPFAM" id="SSF52833">
    <property type="entry name" value="Thioredoxin-like"/>
    <property type="match status" value="1"/>
</dbReference>
<dbReference type="OrthoDB" id="677051at2"/>
<dbReference type="Pfam" id="PF11009">
    <property type="entry name" value="BrxC"/>
    <property type="match status" value="1"/>
</dbReference>
<reference evidence="2" key="1">
    <citation type="submission" date="2016-10" db="EMBL/GenBank/DDBJ databases">
        <authorList>
            <person name="Varghese N."/>
            <person name="Submissions S."/>
        </authorList>
    </citation>
    <scope>NUCLEOTIDE SEQUENCE [LARGE SCALE GENOMIC DNA]</scope>
    <source>
        <strain evidence="2">CGMCC 1.3566</strain>
    </source>
</reference>
<protein>
    <submittedName>
        <fullName evidence="1">Bacillithiol system protein YtxJ</fullName>
    </submittedName>
</protein>
<dbReference type="AlphaFoldDB" id="A0A1I0JCA6"/>
<dbReference type="NCBIfam" id="TIGR04019">
    <property type="entry name" value="B_thiol_YtxJ"/>
    <property type="match status" value="1"/>
</dbReference>
<dbReference type="STRING" id="237682.SAMN05421676_11812"/>
<dbReference type="Gene3D" id="3.40.30.10">
    <property type="entry name" value="Glutaredoxin"/>
    <property type="match status" value="1"/>
</dbReference>
<dbReference type="InterPro" id="IPR036249">
    <property type="entry name" value="Thioredoxin-like_sf"/>
</dbReference>
<accession>A0A1I0JCA6</accession>
<dbReference type="InterPro" id="IPR022551">
    <property type="entry name" value="BrxC"/>
</dbReference>
<evidence type="ECO:0000313" key="1">
    <source>
        <dbReference type="EMBL" id="SEU07664.1"/>
    </source>
</evidence>
<dbReference type="Proteomes" id="UP000199095">
    <property type="component" value="Unassembled WGS sequence"/>
</dbReference>
<sequence length="118" mass="13733">MQILENSEDLKRVVEQQECFFLLKHSLTCPISAEAKQQYESFAGKTDTPLYILHVQEARPLSNEIAATYGIKHESPQALFFNQNHIVWDASHWDITVDILQKIDQKYEKKIELNVTKD</sequence>
<dbReference type="EMBL" id="FOHJ01000018">
    <property type="protein sequence ID" value="SEU07664.1"/>
    <property type="molecule type" value="Genomic_DNA"/>
</dbReference>